<dbReference type="PANTHER" id="PTHR35535:SF1">
    <property type="entry name" value="HEAT SHOCK PROTEIN HSLJ"/>
    <property type="match status" value="1"/>
</dbReference>
<dbReference type="Proteomes" id="UP000787472">
    <property type="component" value="Unassembled WGS sequence"/>
</dbReference>
<dbReference type="PANTHER" id="PTHR35535">
    <property type="entry name" value="HEAT SHOCK PROTEIN HSLJ"/>
    <property type="match status" value="1"/>
</dbReference>
<organism evidence="2 3">
    <name type="scientific">Pseudomaricurvus hydrocarbonicus</name>
    <dbReference type="NCBI Taxonomy" id="1470433"/>
    <lineage>
        <taxon>Bacteria</taxon>
        <taxon>Pseudomonadati</taxon>
        <taxon>Pseudomonadota</taxon>
        <taxon>Gammaproteobacteria</taxon>
        <taxon>Cellvibrionales</taxon>
        <taxon>Cellvibrionaceae</taxon>
        <taxon>Pseudomaricurvus</taxon>
    </lineage>
</organism>
<evidence type="ECO:0000259" key="1">
    <source>
        <dbReference type="Pfam" id="PF03724"/>
    </source>
</evidence>
<dbReference type="Gene3D" id="2.40.128.270">
    <property type="match status" value="1"/>
</dbReference>
<evidence type="ECO:0000313" key="3">
    <source>
        <dbReference type="Proteomes" id="UP000787472"/>
    </source>
</evidence>
<dbReference type="InterPro" id="IPR005184">
    <property type="entry name" value="DUF306_Meta_HslJ"/>
</dbReference>
<evidence type="ECO:0000313" key="2">
    <source>
        <dbReference type="EMBL" id="NHO65001.1"/>
    </source>
</evidence>
<accession>A0A9E5MGQ4</accession>
<dbReference type="AlphaFoldDB" id="A0A9E5MGQ4"/>
<gene>
    <name evidence="2" type="ORF">G8770_05530</name>
</gene>
<dbReference type="EMBL" id="JAAONZ010000003">
    <property type="protein sequence ID" value="NHO65001.1"/>
    <property type="molecule type" value="Genomic_DNA"/>
</dbReference>
<dbReference type="Pfam" id="PF03724">
    <property type="entry name" value="META"/>
    <property type="match status" value="1"/>
</dbReference>
<dbReference type="RefSeq" id="WP_167182932.1">
    <property type="nucleotide sequence ID" value="NZ_JAAONZ010000003.1"/>
</dbReference>
<proteinExistence type="predicted"/>
<comment type="caution">
    <text evidence="2">The sequence shown here is derived from an EMBL/GenBank/DDBJ whole genome shotgun (WGS) entry which is preliminary data.</text>
</comment>
<feature type="domain" description="DUF306" evidence="1">
    <location>
        <begin position="30"/>
        <end position="132"/>
    </location>
</feature>
<dbReference type="InterPro" id="IPR053147">
    <property type="entry name" value="Hsp_HslJ-like"/>
</dbReference>
<dbReference type="PROSITE" id="PS51257">
    <property type="entry name" value="PROKAR_LIPOPROTEIN"/>
    <property type="match status" value="1"/>
</dbReference>
<protein>
    <submittedName>
        <fullName evidence="2">META domain-containing protein</fullName>
    </submittedName>
</protein>
<sequence length="140" mass="15473">MARQIIPTTCLLALVLGGGCTMKDDAQSAQTLSGVWHVDYIEGRGVIDNSPAHYQFHADNQLSGHATCNQFSGAYSVEQGEITIGELATTRKMCPPALMEQEQRLLEALKRVKRWKTDNGLMYLFDANGAELFRGGPWNK</sequence>
<reference evidence="2" key="1">
    <citation type="submission" date="2020-03" db="EMBL/GenBank/DDBJ databases">
        <authorList>
            <person name="Guo F."/>
        </authorList>
    </citation>
    <scope>NUCLEOTIDE SEQUENCE</scope>
    <source>
        <strain evidence="2">JCM 30134</strain>
    </source>
</reference>
<name>A0A9E5MGQ4_9GAMM</name>
<keyword evidence="3" id="KW-1185">Reference proteome</keyword>
<dbReference type="InterPro" id="IPR038670">
    <property type="entry name" value="HslJ-like_sf"/>
</dbReference>